<dbReference type="Pfam" id="PF18044">
    <property type="entry name" value="zf-CCCH_4"/>
    <property type="match status" value="1"/>
</dbReference>
<evidence type="ECO:0000259" key="9">
    <source>
        <dbReference type="PROSITE" id="PS50103"/>
    </source>
</evidence>
<feature type="domain" description="C3H1-type" evidence="9">
    <location>
        <begin position="31"/>
        <end position="58"/>
    </location>
</feature>
<dbReference type="Proteomes" id="UP000613740">
    <property type="component" value="Unassembled WGS sequence"/>
</dbReference>
<feature type="domain" description="C3H1-type" evidence="9">
    <location>
        <begin position="484"/>
        <end position="513"/>
    </location>
</feature>
<evidence type="ECO:0000256" key="1">
    <source>
        <dbReference type="ARBA" id="ARBA00022679"/>
    </source>
</evidence>
<dbReference type="Pfam" id="PF00642">
    <property type="entry name" value="zf-CCCH"/>
    <property type="match status" value="1"/>
</dbReference>
<feature type="compositionally biased region" description="Gly residues" evidence="7">
    <location>
        <begin position="310"/>
        <end position="321"/>
    </location>
</feature>
<evidence type="ECO:0008006" key="12">
    <source>
        <dbReference type="Google" id="ProtNLM"/>
    </source>
</evidence>
<dbReference type="InterPro" id="IPR000571">
    <property type="entry name" value="Znf_CCCH"/>
</dbReference>
<dbReference type="GO" id="GO:0000209">
    <property type="term" value="P:protein polyubiquitination"/>
    <property type="evidence" value="ECO:0007669"/>
    <property type="project" value="InterPro"/>
</dbReference>
<dbReference type="GO" id="GO:0008270">
    <property type="term" value="F:zinc ion binding"/>
    <property type="evidence" value="ECO:0007669"/>
    <property type="project" value="UniProtKB-KW"/>
</dbReference>
<dbReference type="InterPro" id="IPR017907">
    <property type="entry name" value="Znf_RING_CS"/>
</dbReference>
<name>A0A835WD55_9CHLO</name>
<dbReference type="SMART" id="SM00356">
    <property type="entry name" value="ZnF_C3H1"/>
    <property type="match status" value="4"/>
</dbReference>
<feature type="domain" description="C3H1-type" evidence="9">
    <location>
        <begin position="328"/>
        <end position="356"/>
    </location>
</feature>
<feature type="region of interest" description="Disordered" evidence="7">
    <location>
        <begin position="59"/>
        <end position="91"/>
    </location>
</feature>
<gene>
    <name evidence="10" type="ORF">HYH02_008636</name>
</gene>
<dbReference type="PANTHER" id="PTHR11224:SF10">
    <property type="entry name" value="IP09428P-RELATED"/>
    <property type="match status" value="1"/>
</dbReference>
<evidence type="ECO:0000259" key="8">
    <source>
        <dbReference type="PROSITE" id="PS50089"/>
    </source>
</evidence>
<dbReference type="SMART" id="SM00184">
    <property type="entry name" value="RING"/>
    <property type="match status" value="1"/>
</dbReference>
<feature type="compositionally biased region" description="Acidic residues" evidence="7">
    <location>
        <begin position="291"/>
        <end position="309"/>
    </location>
</feature>
<evidence type="ECO:0000256" key="6">
    <source>
        <dbReference type="PROSITE-ProRule" id="PRU00723"/>
    </source>
</evidence>
<keyword evidence="11" id="KW-1185">Reference proteome</keyword>
<feature type="domain" description="C3H1-type" evidence="9">
    <location>
        <begin position="3"/>
        <end position="30"/>
    </location>
</feature>
<dbReference type="Gene3D" id="1.20.120.1350">
    <property type="entry name" value="Pneumovirus matrix protein 2 (M2), zinc-binding domain"/>
    <property type="match status" value="1"/>
</dbReference>
<feature type="region of interest" description="Disordered" evidence="7">
    <location>
        <begin position="125"/>
        <end position="166"/>
    </location>
</feature>
<dbReference type="PROSITE" id="PS50103">
    <property type="entry name" value="ZF_C3H1"/>
    <property type="match status" value="4"/>
</dbReference>
<keyword evidence="1" id="KW-0808">Transferase</keyword>
<evidence type="ECO:0000256" key="4">
    <source>
        <dbReference type="ARBA" id="ARBA00022771"/>
    </source>
</evidence>
<dbReference type="AlphaFoldDB" id="A0A835WD55"/>
<feature type="zinc finger region" description="C3H1-type" evidence="6">
    <location>
        <begin position="484"/>
        <end position="513"/>
    </location>
</feature>
<dbReference type="CDD" id="cd16521">
    <property type="entry name" value="RING-HC_MKRN"/>
    <property type="match status" value="1"/>
</dbReference>
<keyword evidence="4 6" id="KW-0863">Zinc-finger</keyword>
<sequence length="557" mass="59360">MSERSQVLCKYHISGVCRFGADCAFSHNLADLPSQVCKFYLAGNCAYGDRCRYDHRRPDWSKAGQQRQQSQASQSQASSARTGAGAGSRGLRSDPYVAAWDAREVTDPSRVPSAMATTAIATAPAGRAGPAWGRAAAPRAAAAPAATGNGGAEPADEWEQVAEAAEAAEAEAAAYAEAATTAGASDAGRGGLVLIDDDVGLEQEARRLEAERAAGGAAAVLPWSADLDPWDQRGAGCSAGAGAGGGREEAEEEAAAGAYRNGGELYDGQEYYGDYEYGDGYGGEYGAEGDGYGEEGDGGGDGPEAEGEGEAGQGAGWWGGAGADTVDPAELELCPAFALHGRCAEGEDCRLIHGLECETCHKWRLHPYNEEAAAEHAAECRLRHERLEARLRSADVECGICLERVMHKPSVSDRRFGLMACDHPFCLNCIRSWRERTTDASLATDTAVRTCPICRTTTHFVTPSLVWPATPEEKEAIVEAYKAKLSTIDCRFFAFGEGTCPFSTSCFYRHAFRDGRLEEPVLRRAGNADGEVRVVAPLRLSHFLETPQAQRLLGRRR</sequence>
<organism evidence="10 11">
    <name type="scientific">Chlamydomonas schloesseri</name>
    <dbReference type="NCBI Taxonomy" id="2026947"/>
    <lineage>
        <taxon>Eukaryota</taxon>
        <taxon>Viridiplantae</taxon>
        <taxon>Chlorophyta</taxon>
        <taxon>core chlorophytes</taxon>
        <taxon>Chlorophyceae</taxon>
        <taxon>CS clade</taxon>
        <taxon>Chlamydomonadales</taxon>
        <taxon>Chlamydomonadaceae</taxon>
        <taxon>Chlamydomonas</taxon>
    </lineage>
</organism>
<dbReference type="OrthoDB" id="411372at2759"/>
<feature type="domain" description="RING-type" evidence="8">
    <location>
        <begin position="398"/>
        <end position="455"/>
    </location>
</feature>
<dbReference type="SUPFAM" id="SSF90229">
    <property type="entry name" value="CCCH zinc finger"/>
    <property type="match status" value="2"/>
</dbReference>
<feature type="compositionally biased region" description="Low complexity" evidence="7">
    <location>
        <begin position="125"/>
        <end position="147"/>
    </location>
</feature>
<feature type="compositionally biased region" description="Low complexity" evidence="7">
    <location>
        <begin position="63"/>
        <end position="83"/>
    </location>
</feature>
<dbReference type="InterPro" id="IPR018957">
    <property type="entry name" value="Znf_C3HC4_RING-type"/>
</dbReference>
<dbReference type="GO" id="GO:0061630">
    <property type="term" value="F:ubiquitin protein ligase activity"/>
    <property type="evidence" value="ECO:0007669"/>
    <property type="project" value="UniProtKB-EC"/>
</dbReference>
<evidence type="ECO:0000256" key="2">
    <source>
        <dbReference type="ARBA" id="ARBA00022723"/>
    </source>
</evidence>
<dbReference type="Pfam" id="PF14608">
    <property type="entry name" value="zf-CCCH_2"/>
    <property type="match status" value="1"/>
</dbReference>
<dbReference type="SUPFAM" id="SSF57850">
    <property type="entry name" value="RING/U-box"/>
    <property type="match status" value="1"/>
</dbReference>
<dbReference type="Gene3D" id="4.10.1000.10">
    <property type="entry name" value="Zinc finger, CCCH-type"/>
    <property type="match status" value="1"/>
</dbReference>
<dbReference type="InterPro" id="IPR045072">
    <property type="entry name" value="MKRN-like"/>
</dbReference>
<evidence type="ECO:0000256" key="5">
    <source>
        <dbReference type="ARBA" id="ARBA00022833"/>
    </source>
</evidence>
<dbReference type="Gene3D" id="3.30.40.10">
    <property type="entry name" value="Zinc/RING finger domain, C3HC4 (zinc finger)"/>
    <property type="match status" value="1"/>
</dbReference>
<dbReference type="EMBL" id="JAEHOD010000027">
    <property type="protein sequence ID" value="KAG2445168.1"/>
    <property type="molecule type" value="Genomic_DNA"/>
</dbReference>
<evidence type="ECO:0000313" key="11">
    <source>
        <dbReference type="Proteomes" id="UP000613740"/>
    </source>
</evidence>
<keyword evidence="5 6" id="KW-0862">Zinc</keyword>
<comment type="caution">
    <text evidence="10">The sequence shown here is derived from an EMBL/GenBank/DDBJ whole genome shotgun (WGS) entry which is preliminary data.</text>
</comment>
<reference evidence="10" key="1">
    <citation type="journal article" date="2020" name="bioRxiv">
        <title>Comparative genomics of Chlamydomonas.</title>
        <authorList>
            <person name="Craig R.J."/>
            <person name="Hasan A.R."/>
            <person name="Ness R.W."/>
            <person name="Keightley P.D."/>
        </authorList>
    </citation>
    <scope>NUCLEOTIDE SEQUENCE</scope>
    <source>
        <strain evidence="10">CCAP 11/173</strain>
    </source>
</reference>
<feature type="zinc finger region" description="C3H1-type" evidence="6">
    <location>
        <begin position="328"/>
        <end position="356"/>
    </location>
</feature>
<accession>A0A835WD55</accession>
<dbReference type="InterPro" id="IPR041367">
    <property type="entry name" value="Znf-CCCH_4"/>
</dbReference>
<evidence type="ECO:0000313" key="10">
    <source>
        <dbReference type="EMBL" id="KAG2445168.1"/>
    </source>
</evidence>
<proteinExistence type="predicted"/>
<protein>
    <recommendedName>
        <fullName evidence="12">RING-type E3 ubiquitin transferase</fullName>
    </recommendedName>
</protein>
<dbReference type="InterPro" id="IPR001841">
    <property type="entry name" value="Znf_RING"/>
</dbReference>
<dbReference type="PANTHER" id="PTHR11224">
    <property type="entry name" value="MAKORIN-RELATED"/>
    <property type="match status" value="1"/>
</dbReference>
<feature type="zinc finger region" description="C3H1-type" evidence="6">
    <location>
        <begin position="3"/>
        <end position="30"/>
    </location>
</feature>
<dbReference type="InterPro" id="IPR013083">
    <property type="entry name" value="Znf_RING/FYVE/PHD"/>
</dbReference>
<feature type="region of interest" description="Disordered" evidence="7">
    <location>
        <begin position="283"/>
        <end position="321"/>
    </location>
</feature>
<evidence type="ECO:0000256" key="3">
    <source>
        <dbReference type="ARBA" id="ARBA00022737"/>
    </source>
</evidence>
<keyword evidence="3" id="KW-0677">Repeat</keyword>
<dbReference type="PROSITE" id="PS00518">
    <property type="entry name" value="ZF_RING_1"/>
    <property type="match status" value="1"/>
</dbReference>
<dbReference type="InterPro" id="IPR036855">
    <property type="entry name" value="Znf_CCCH_sf"/>
</dbReference>
<evidence type="ECO:0000256" key="7">
    <source>
        <dbReference type="SAM" id="MobiDB-lite"/>
    </source>
</evidence>
<keyword evidence="2 6" id="KW-0479">Metal-binding</keyword>
<dbReference type="PROSITE" id="PS50089">
    <property type="entry name" value="ZF_RING_2"/>
    <property type="match status" value="1"/>
</dbReference>
<dbReference type="Pfam" id="PF00097">
    <property type="entry name" value="zf-C3HC4"/>
    <property type="match status" value="1"/>
</dbReference>
<feature type="zinc finger region" description="C3H1-type" evidence="6">
    <location>
        <begin position="31"/>
        <end position="58"/>
    </location>
</feature>